<evidence type="ECO:0000256" key="2">
    <source>
        <dbReference type="ARBA" id="ARBA00022737"/>
    </source>
</evidence>
<dbReference type="Gene3D" id="2.120.10.80">
    <property type="entry name" value="Kelch-type beta propeller"/>
    <property type="match status" value="2"/>
</dbReference>
<keyword evidence="2" id="KW-0677">Repeat</keyword>
<protein>
    <submittedName>
        <fullName evidence="3">Kelch repeat-containing protein</fullName>
    </submittedName>
</protein>
<comment type="caution">
    <text evidence="3">The sequence shown here is derived from an EMBL/GenBank/DDBJ whole genome shotgun (WGS) entry which is preliminary data.</text>
</comment>
<reference evidence="4" key="1">
    <citation type="journal article" date="2019" name="Int. J. Syst. Evol. Microbiol.">
        <title>The Global Catalogue of Microorganisms (GCM) 10K type strain sequencing project: providing services to taxonomists for standard genome sequencing and annotation.</title>
        <authorList>
            <consortium name="The Broad Institute Genomics Platform"/>
            <consortium name="The Broad Institute Genome Sequencing Center for Infectious Disease"/>
            <person name="Wu L."/>
            <person name="Ma J."/>
        </authorList>
    </citation>
    <scope>NUCLEOTIDE SEQUENCE [LARGE SCALE GENOMIC DNA]</scope>
    <source>
        <strain evidence="4">KCTC 42805</strain>
    </source>
</reference>
<gene>
    <name evidence="3" type="ORF">ACFSUS_01220</name>
</gene>
<sequence>MMKQSITVTPSILLVIIILLTACKDHNSTPTPLTWSQLPAIPNVYREEASSFSIGTNAYFGLGFGNNDGRYNANATYNNDFWEFNSTTNVWRRITDFQGSKRSGATSFSINGRGYIAFGYSTSCPTNGGLCDFMYYDDVWEYNPNTNTWRKVASFNSISGLRYATAFVINNKAYILTISECLEFDPVTYSFRKRAACPIGLFSGAFSLNNKGYVFLGDPDIEQNKRVYEYDPITDIWSRKKDFPGQPRILPTSFSLNGYGYCGGGYRRGSTFQYFKEFWKYNPTTDEWTQIEDYPGVGSVWLQSMVIGGSAIIGSGYGSETNLLRYDNSFWLFQPK</sequence>
<dbReference type="SUPFAM" id="SSF117281">
    <property type="entry name" value="Kelch motif"/>
    <property type="match status" value="2"/>
</dbReference>
<dbReference type="PANTHER" id="PTHR46344:SF27">
    <property type="entry name" value="KELCH REPEAT SUPERFAMILY PROTEIN"/>
    <property type="match status" value="1"/>
</dbReference>
<evidence type="ECO:0000313" key="4">
    <source>
        <dbReference type="Proteomes" id="UP001597469"/>
    </source>
</evidence>
<accession>A0ABW5LWS0</accession>
<dbReference type="EMBL" id="JBHULN010000001">
    <property type="protein sequence ID" value="MFD2569232.1"/>
    <property type="molecule type" value="Genomic_DNA"/>
</dbReference>
<keyword evidence="4" id="KW-1185">Reference proteome</keyword>
<evidence type="ECO:0000313" key="3">
    <source>
        <dbReference type="EMBL" id="MFD2569232.1"/>
    </source>
</evidence>
<dbReference type="InterPro" id="IPR006652">
    <property type="entry name" value="Kelch_1"/>
</dbReference>
<dbReference type="PROSITE" id="PS51257">
    <property type="entry name" value="PROKAR_LIPOPROTEIN"/>
    <property type="match status" value="1"/>
</dbReference>
<dbReference type="Proteomes" id="UP001597469">
    <property type="component" value="Unassembled WGS sequence"/>
</dbReference>
<dbReference type="Pfam" id="PF01344">
    <property type="entry name" value="Kelch_1"/>
    <property type="match status" value="1"/>
</dbReference>
<dbReference type="RefSeq" id="WP_381517944.1">
    <property type="nucleotide sequence ID" value="NZ_JBHULN010000001.1"/>
</dbReference>
<dbReference type="InterPro" id="IPR015915">
    <property type="entry name" value="Kelch-typ_b-propeller"/>
</dbReference>
<evidence type="ECO:0000256" key="1">
    <source>
        <dbReference type="ARBA" id="ARBA00022441"/>
    </source>
</evidence>
<organism evidence="3 4">
    <name type="scientific">Spirosoma soli</name>
    <dbReference type="NCBI Taxonomy" id="1770529"/>
    <lineage>
        <taxon>Bacteria</taxon>
        <taxon>Pseudomonadati</taxon>
        <taxon>Bacteroidota</taxon>
        <taxon>Cytophagia</taxon>
        <taxon>Cytophagales</taxon>
        <taxon>Cytophagaceae</taxon>
        <taxon>Spirosoma</taxon>
    </lineage>
</organism>
<keyword evidence="1" id="KW-0880">Kelch repeat</keyword>
<proteinExistence type="predicted"/>
<dbReference type="PANTHER" id="PTHR46344">
    <property type="entry name" value="OS02G0202900 PROTEIN"/>
    <property type="match status" value="1"/>
</dbReference>
<name>A0ABW5LWS0_9BACT</name>